<keyword evidence="1" id="KW-1015">Disulfide bond</keyword>
<sequence length="585" mass="66103">MLLCLQPWEVSKKILRRSFKSKDDIYSLLLVEWGQYIDHDVTFTPQSTSTAALWSGVDCLSTCENVHPCFPIETQHHCLPFHRSTPACFIHLGSDIEQVLQRQQMNAITSFMDASLVYGHSSQLTSFLRDLPGLNGKLAVNEQFKDPKGRAYLPFVASLPSTCRQGLQQERVECFSAGDSRVNEGMPLTSLHTLWLREHNRIAEALKSINGHWSPEIIFQETRKIIGALHQIITMRDYVPKIIGPESFEHYIGPYHGYDPTTDPSASNVFATAAFRFGHATIPPILRRLNESFQPHERFPHLRLHDTFFSPWRIVKEGGVEPVLRGIIGTAAPVVSTNMLMAEELTERLIVPNVSQHMDLASLNLQRGRDHGLPGYNDWRVFCGLKRVKTLDHLKEVVGDDMVAEMIQTVYKHLDNMDVWLGGLVERLLPGSRTGALFSCLIGKQMKALRDGDSFWWEADGVFTQQQKVELSKVSLSRIICDNTDIREVPYDSFRFGKYPTNYVPCNHIPSMNVNAWRHERSRDSEQCGSPPKIKNGDFTLSSSSGKLAALYSCYHGFQLKGAAALVCEGNRWSDKPPQCKGNPH</sequence>
<dbReference type="PROSITE" id="PS50923">
    <property type="entry name" value="SUSHI"/>
    <property type="match status" value="1"/>
</dbReference>
<dbReference type="GO" id="GO:0046872">
    <property type="term" value="F:metal ion binding"/>
    <property type="evidence" value="ECO:0007669"/>
    <property type="project" value="UniProtKB-KW"/>
</dbReference>
<organism evidence="5 6">
    <name type="scientific">Solea senegalensis</name>
    <name type="common">Senegalese sole</name>
    <dbReference type="NCBI Taxonomy" id="28829"/>
    <lineage>
        <taxon>Eukaryota</taxon>
        <taxon>Metazoa</taxon>
        <taxon>Chordata</taxon>
        <taxon>Craniata</taxon>
        <taxon>Vertebrata</taxon>
        <taxon>Euteleostomi</taxon>
        <taxon>Actinopterygii</taxon>
        <taxon>Neopterygii</taxon>
        <taxon>Teleostei</taxon>
        <taxon>Neoteleostei</taxon>
        <taxon>Acanthomorphata</taxon>
        <taxon>Carangaria</taxon>
        <taxon>Pleuronectiformes</taxon>
        <taxon>Pleuronectoidei</taxon>
        <taxon>Soleidae</taxon>
        <taxon>Solea</taxon>
    </lineage>
</organism>
<evidence type="ECO:0000259" key="4">
    <source>
        <dbReference type="PROSITE" id="PS50923"/>
    </source>
</evidence>
<dbReference type="InterPro" id="IPR000436">
    <property type="entry name" value="Sushi_SCR_CCP_dom"/>
</dbReference>
<dbReference type="AlphaFoldDB" id="A0AAV6RYJ0"/>
<dbReference type="PANTHER" id="PTHR11475:SF60">
    <property type="entry name" value="THYROID PEROXIDASE"/>
    <property type="match status" value="1"/>
</dbReference>
<gene>
    <name evidence="5" type="ORF">JOB18_006556</name>
</gene>
<evidence type="ECO:0000256" key="2">
    <source>
        <dbReference type="PIRSR" id="PIRSR619791-2"/>
    </source>
</evidence>
<comment type="caution">
    <text evidence="3">Lacks conserved residue(s) required for the propagation of feature annotation.</text>
</comment>
<dbReference type="SMART" id="SM00032">
    <property type="entry name" value="CCP"/>
    <property type="match status" value="1"/>
</dbReference>
<proteinExistence type="predicted"/>
<dbReference type="InterPro" id="IPR019791">
    <property type="entry name" value="Haem_peroxidase_animal"/>
</dbReference>
<feature type="binding site" description="axial binding residue" evidence="2">
    <location>
        <position position="279"/>
    </location>
    <ligand>
        <name>heme b</name>
        <dbReference type="ChEBI" id="CHEBI:60344"/>
    </ligand>
    <ligandPart>
        <name>Fe</name>
        <dbReference type="ChEBI" id="CHEBI:18248"/>
    </ligandPart>
</feature>
<keyword evidence="3" id="KW-0768">Sushi</keyword>
<evidence type="ECO:0000256" key="1">
    <source>
        <dbReference type="ARBA" id="ARBA00023157"/>
    </source>
</evidence>
<evidence type="ECO:0000256" key="3">
    <source>
        <dbReference type="PROSITE-ProRule" id="PRU00302"/>
    </source>
</evidence>
<keyword evidence="2" id="KW-0479">Metal-binding</keyword>
<reference evidence="5 6" key="1">
    <citation type="journal article" date="2021" name="Sci. Rep.">
        <title>Chromosome anchoring in Senegalese sole (Solea senegalensis) reveals sex-associated markers and genome rearrangements in flatfish.</title>
        <authorList>
            <person name="Guerrero-Cozar I."/>
            <person name="Gomez-Garrido J."/>
            <person name="Berbel C."/>
            <person name="Martinez-Blanch J.F."/>
            <person name="Alioto T."/>
            <person name="Claros M.G."/>
            <person name="Gagnaire P.A."/>
            <person name="Manchado M."/>
        </authorList>
    </citation>
    <scope>NUCLEOTIDE SEQUENCE [LARGE SCALE GENOMIC DNA]</scope>
    <source>
        <strain evidence="5">Sse05_10M</strain>
    </source>
</reference>
<dbReference type="Pfam" id="PF00084">
    <property type="entry name" value="Sushi"/>
    <property type="match status" value="1"/>
</dbReference>
<keyword evidence="2" id="KW-0408">Iron</keyword>
<protein>
    <submittedName>
        <fullName evidence="5">Thyroid peroxidase</fullName>
    </submittedName>
</protein>
<dbReference type="GO" id="GO:0005615">
    <property type="term" value="C:extracellular space"/>
    <property type="evidence" value="ECO:0007669"/>
    <property type="project" value="TreeGrafter"/>
</dbReference>
<keyword evidence="5" id="KW-0575">Peroxidase</keyword>
<dbReference type="PANTHER" id="PTHR11475">
    <property type="entry name" value="OXIDASE/PEROXIDASE"/>
    <property type="match status" value="1"/>
</dbReference>
<comment type="caution">
    <text evidence="5">The sequence shown here is derived from an EMBL/GenBank/DDBJ whole genome shotgun (WGS) entry which is preliminary data.</text>
</comment>
<feature type="domain" description="Sushi" evidence="4">
    <location>
        <begin position="526"/>
        <end position="582"/>
    </location>
</feature>
<dbReference type="GO" id="GO:0004601">
    <property type="term" value="F:peroxidase activity"/>
    <property type="evidence" value="ECO:0007669"/>
    <property type="project" value="UniProtKB-KW"/>
</dbReference>
<dbReference type="PROSITE" id="PS50292">
    <property type="entry name" value="PEROXIDASE_3"/>
    <property type="match status" value="1"/>
</dbReference>
<dbReference type="FunFam" id="1.10.640.10:FF:000010">
    <property type="entry name" value="Thyroid peroxidase"/>
    <property type="match status" value="1"/>
</dbReference>
<keyword evidence="2" id="KW-0349">Heme</keyword>
<evidence type="ECO:0000313" key="5">
    <source>
        <dbReference type="EMBL" id="KAG7509839.1"/>
    </source>
</evidence>
<name>A0AAV6RYJ0_SOLSE</name>
<accession>A0AAV6RYJ0</accession>
<keyword evidence="5" id="KW-0560">Oxidoreductase</keyword>
<dbReference type="CDD" id="cd00033">
    <property type="entry name" value="CCP"/>
    <property type="match status" value="1"/>
</dbReference>
<dbReference type="Proteomes" id="UP000693946">
    <property type="component" value="Linkage Group LG16"/>
</dbReference>
<dbReference type="Pfam" id="PF03098">
    <property type="entry name" value="An_peroxidase"/>
    <property type="match status" value="1"/>
</dbReference>
<keyword evidence="6" id="KW-1185">Reference proteome</keyword>
<evidence type="ECO:0000313" key="6">
    <source>
        <dbReference type="Proteomes" id="UP000693946"/>
    </source>
</evidence>
<dbReference type="EMBL" id="JAGKHQ010000008">
    <property type="protein sequence ID" value="KAG7509839.1"/>
    <property type="molecule type" value="Genomic_DNA"/>
</dbReference>